<dbReference type="PANTHER" id="PTHR30050">
    <property type="entry name" value="CHROMOSOMAL REPLICATION INITIATOR PROTEIN DNAA"/>
    <property type="match status" value="1"/>
</dbReference>
<dbReference type="PANTHER" id="PTHR30050:SF4">
    <property type="entry name" value="ATP-BINDING PROTEIN RV3427C IN INSERTION SEQUENCE-RELATED"/>
    <property type="match status" value="1"/>
</dbReference>
<keyword evidence="6" id="KW-1185">Reference proteome</keyword>
<proteinExistence type="inferred from homology"/>
<dbReference type="STRING" id="520767.ATZ99_09560"/>
<dbReference type="InterPro" id="IPR001270">
    <property type="entry name" value="ClpA/B"/>
</dbReference>
<sequence length="256" mass="29014">MIELEKAKSNLEELGLLNAAVFIDAILERAQHANATYIEFLNGLLEAELSERQRRNIEVRSKLARLPYRKTLSEFDFTFQPSIDEKLIRELATMAFVYRAENVIFLGPPGVGKTHLAVGLAIEALSQGMSVYFTRLSRLIEDLKKANKENRLEKRMRIYTGPKLLIIDEVGYLPLDNLGANLFFQLISARYERGSIILTSNKGFGEWGELMGDTVLATAVLDRLLHHAHIINIRGNSYRLKDRLKTGLYGNPHNNA</sequence>
<comment type="similarity">
    <text evidence="1">Belongs to the IS21/IS1162 putative ATP-binding protein family.</text>
</comment>
<evidence type="ECO:0000259" key="4">
    <source>
        <dbReference type="SMART" id="SM00382"/>
    </source>
</evidence>
<dbReference type="GO" id="GO:0005524">
    <property type="term" value="F:ATP binding"/>
    <property type="evidence" value="ECO:0007669"/>
    <property type="project" value="UniProtKB-KW"/>
</dbReference>
<dbReference type="InterPro" id="IPR003593">
    <property type="entry name" value="AAA+_ATPase"/>
</dbReference>
<dbReference type="InterPro" id="IPR028350">
    <property type="entry name" value="DNAC/IstB-like"/>
</dbReference>
<dbReference type="SMART" id="SM00382">
    <property type="entry name" value="AAA"/>
    <property type="match status" value="1"/>
</dbReference>
<dbReference type="Proteomes" id="UP000075737">
    <property type="component" value="Unassembled WGS sequence"/>
</dbReference>
<reference evidence="5 6" key="1">
    <citation type="submission" date="2015-12" db="EMBL/GenBank/DDBJ databases">
        <title>Draft genome of Thermovenabulum gondwanense isolated from a red thermophilic microbial mat colonisisng an outflow channel of a bore well.</title>
        <authorList>
            <person name="Patel B.K."/>
        </authorList>
    </citation>
    <scope>NUCLEOTIDE SEQUENCE [LARGE SCALE GENOMIC DNA]</scope>
    <source>
        <strain evidence="5 6">R270</strain>
    </source>
</reference>
<evidence type="ECO:0000256" key="2">
    <source>
        <dbReference type="ARBA" id="ARBA00022741"/>
    </source>
</evidence>
<name>A0A162MMI4_9FIRM</name>
<dbReference type="PATRIC" id="fig|520767.4.peg.1053"/>
<evidence type="ECO:0000313" key="6">
    <source>
        <dbReference type="Proteomes" id="UP000075737"/>
    </source>
</evidence>
<dbReference type="CDD" id="cd00009">
    <property type="entry name" value="AAA"/>
    <property type="match status" value="1"/>
</dbReference>
<dbReference type="NCBIfam" id="NF038214">
    <property type="entry name" value="IS21_help_AAA"/>
    <property type="match status" value="1"/>
</dbReference>
<dbReference type="InterPro" id="IPR027417">
    <property type="entry name" value="P-loop_NTPase"/>
</dbReference>
<dbReference type="EMBL" id="LOHZ01000025">
    <property type="protein sequence ID" value="KYO66712.1"/>
    <property type="molecule type" value="Genomic_DNA"/>
</dbReference>
<accession>A0A162MMI4</accession>
<keyword evidence="3" id="KW-0067">ATP-binding</keyword>
<gene>
    <name evidence="5" type="primary">dnaA_4</name>
    <name evidence="5" type="ORF">ATZ99_09560</name>
</gene>
<dbReference type="OrthoDB" id="9776217at2"/>
<dbReference type="SUPFAM" id="SSF52540">
    <property type="entry name" value="P-loop containing nucleoside triphosphate hydrolases"/>
    <property type="match status" value="1"/>
</dbReference>
<dbReference type="PIRSF" id="PIRSF003073">
    <property type="entry name" value="DNAC_TnpB_IstB"/>
    <property type="match status" value="1"/>
</dbReference>
<dbReference type="PRINTS" id="PR00300">
    <property type="entry name" value="CLPPROTEASEA"/>
</dbReference>
<dbReference type="InterPro" id="IPR002611">
    <property type="entry name" value="IstB_ATP-bd"/>
</dbReference>
<keyword evidence="2" id="KW-0547">Nucleotide-binding</keyword>
<feature type="domain" description="AAA+ ATPase" evidence="4">
    <location>
        <begin position="99"/>
        <end position="234"/>
    </location>
</feature>
<evidence type="ECO:0000313" key="5">
    <source>
        <dbReference type="EMBL" id="KYO66712.1"/>
    </source>
</evidence>
<dbReference type="Pfam" id="PF01695">
    <property type="entry name" value="IstB_IS21"/>
    <property type="match status" value="1"/>
</dbReference>
<protein>
    <submittedName>
        <fullName evidence="5">Chromosomal replication initiator protein DnaA</fullName>
    </submittedName>
</protein>
<dbReference type="Gene3D" id="3.40.50.300">
    <property type="entry name" value="P-loop containing nucleotide triphosphate hydrolases"/>
    <property type="match status" value="1"/>
</dbReference>
<evidence type="ECO:0000256" key="3">
    <source>
        <dbReference type="ARBA" id="ARBA00022840"/>
    </source>
</evidence>
<dbReference type="RefSeq" id="WP_068748101.1">
    <property type="nucleotide sequence ID" value="NZ_LOHZ01000025.1"/>
</dbReference>
<evidence type="ECO:0000256" key="1">
    <source>
        <dbReference type="ARBA" id="ARBA00008059"/>
    </source>
</evidence>
<dbReference type="InterPro" id="IPR047661">
    <property type="entry name" value="IstB"/>
</dbReference>
<organism evidence="5 6">
    <name type="scientific">Thermovenabulum gondwanense</name>
    <dbReference type="NCBI Taxonomy" id="520767"/>
    <lineage>
        <taxon>Bacteria</taxon>
        <taxon>Bacillati</taxon>
        <taxon>Bacillota</taxon>
        <taxon>Clostridia</taxon>
        <taxon>Thermosediminibacterales</taxon>
        <taxon>Thermosediminibacteraceae</taxon>
        <taxon>Thermovenabulum</taxon>
    </lineage>
</organism>
<dbReference type="AlphaFoldDB" id="A0A162MMI4"/>
<dbReference type="GO" id="GO:0006260">
    <property type="term" value="P:DNA replication"/>
    <property type="evidence" value="ECO:0007669"/>
    <property type="project" value="TreeGrafter"/>
</dbReference>
<comment type="caution">
    <text evidence="5">The sequence shown here is derived from an EMBL/GenBank/DDBJ whole genome shotgun (WGS) entry which is preliminary data.</text>
</comment>